<proteinExistence type="predicted"/>
<dbReference type="EMBL" id="CM023472">
    <property type="protein sequence ID" value="KAH7958911.1"/>
    <property type="molecule type" value="Genomic_DNA"/>
</dbReference>
<name>A0ACB8D3H4_DERSI</name>
<gene>
    <name evidence="1" type="ORF">HPB49_006480</name>
</gene>
<protein>
    <submittedName>
        <fullName evidence="1">Uncharacterized protein</fullName>
    </submittedName>
</protein>
<dbReference type="Proteomes" id="UP000821865">
    <property type="component" value="Chromosome 3"/>
</dbReference>
<organism evidence="1 2">
    <name type="scientific">Dermacentor silvarum</name>
    <name type="common">Tick</name>
    <dbReference type="NCBI Taxonomy" id="543639"/>
    <lineage>
        <taxon>Eukaryota</taxon>
        <taxon>Metazoa</taxon>
        <taxon>Ecdysozoa</taxon>
        <taxon>Arthropoda</taxon>
        <taxon>Chelicerata</taxon>
        <taxon>Arachnida</taxon>
        <taxon>Acari</taxon>
        <taxon>Parasitiformes</taxon>
        <taxon>Ixodida</taxon>
        <taxon>Ixodoidea</taxon>
        <taxon>Ixodidae</taxon>
        <taxon>Rhipicephalinae</taxon>
        <taxon>Dermacentor</taxon>
    </lineage>
</organism>
<evidence type="ECO:0000313" key="2">
    <source>
        <dbReference type="Proteomes" id="UP000821865"/>
    </source>
</evidence>
<comment type="caution">
    <text evidence="1">The sequence shown here is derived from an EMBL/GenBank/DDBJ whole genome shotgun (WGS) entry which is preliminary data.</text>
</comment>
<keyword evidence="2" id="KW-1185">Reference proteome</keyword>
<evidence type="ECO:0000313" key="1">
    <source>
        <dbReference type="EMBL" id="KAH7958911.1"/>
    </source>
</evidence>
<sequence>MVPPGASLSKNGAPPVPMDCCWSVPILSACASLLFTMPDTNGGLLYVLFMERFGVSREIASWPHTIATLMTNFMGFVIGAVQRKISVYTMLLFGSVLCPAAVIASAFVPNMTWMMVTLGCLYGKYS</sequence>
<reference evidence="1" key="1">
    <citation type="submission" date="2020-05" db="EMBL/GenBank/DDBJ databases">
        <title>Large-scale comparative analyses of tick genomes elucidate their genetic diversity and vector capacities.</title>
        <authorList>
            <person name="Jia N."/>
            <person name="Wang J."/>
            <person name="Shi W."/>
            <person name="Du L."/>
            <person name="Sun Y."/>
            <person name="Zhan W."/>
            <person name="Jiang J."/>
            <person name="Wang Q."/>
            <person name="Zhang B."/>
            <person name="Ji P."/>
            <person name="Sakyi L.B."/>
            <person name="Cui X."/>
            <person name="Yuan T."/>
            <person name="Jiang B."/>
            <person name="Yang W."/>
            <person name="Lam T.T.-Y."/>
            <person name="Chang Q."/>
            <person name="Ding S."/>
            <person name="Wang X."/>
            <person name="Zhu J."/>
            <person name="Ruan X."/>
            <person name="Zhao L."/>
            <person name="Wei J."/>
            <person name="Que T."/>
            <person name="Du C."/>
            <person name="Cheng J."/>
            <person name="Dai P."/>
            <person name="Han X."/>
            <person name="Huang E."/>
            <person name="Gao Y."/>
            <person name="Liu J."/>
            <person name="Shao H."/>
            <person name="Ye R."/>
            <person name="Li L."/>
            <person name="Wei W."/>
            <person name="Wang X."/>
            <person name="Wang C."/>
            <person name="Yang T."/>
            <person name="Huo Q."/>
            <person name="Li W."/>
            <person name="Guo W."/>
            <person name="Chen H."/>
            <person name="Zhou L."/>
            <person name="Ni X."/>
            <person name="Tian J."/>
            <person name="Zhou Y."/>
            <person name="Sheng Y."/>
            <person name="Liu T."/>
            <person name="Pan Y."/>
            <person name="Xia L."/>
            <person name="Li J."/>
            <person name="Zhao F."/>
            <person name="Cao W."/>
        </authorList>
    </citation>
    <scope>NUCLEOTIDE SEQUENCE</scope>
    <source>
        <strain evidence="1">Dsil-2018</strain>
    </source>
</reference>
<accession>A0ACB8D3H4</accession>